<feature type="non-terminal residue" evidence="3">
    <location>
        <position position="1"/>
    </location>
</feature>
<dbReference type="AlphaFoldDB" id="A0A3E2H6J0"/>
<dbReference type="SUPFAM" id="SSF53756">
    <property type="entry name" value="UDP-Glycosyltransferase/glycogen phosphorylase"/>
    <property type="match status" value="1"/>
</dbReference>
<protein>
    <recommendedName>
        <fullName evidence="2">Erythromycin biosynthesis protein CIII-like C-terminal domain-containing protein</fullName>
    </recommendedName>
</protein>
<gene>
    <name evidence="3" type="ORF">B7463_g7329</name>
</gene>
<dbReference type="Gene3D" id="3.40.50.2000">
    <property type="entry name" value="Glycogen Phosphorylase B"/>
    <property type="match status" value="2"/>
</dbReference>
<dbReference type="CDD" id="cd03784">
    <property type="entry name" value="GT1_Gtf-like"/>
    <property type="match status" value="1"/>
</dbReference>
<accession>A0A3E2H6J0</accession>
<evidence type="ECO:0000259" key="2">
    <source>
        <dbReference type="Pfam" id="PF06722"/>
    </source>
</evidence>
<dbReference type="InterPro" id="IPR050426">
    <property type="entry name" value="Glycosyltransferase_28"/>
</dbReference>
<evidence type="ECO:0000313" key="3">
    <source>
        <dbReference type="EMBL" id="RFU29035.1"/>
    </source>
</evidence>
<dbReference type="Proteomes" id="UP000258309">
    <property type="component" value="Unassembled WGS sequence"/>
</dbReference>
<name>A0A3E2H6J0_SCYLI</name>
<feature type="domain" description="Erythromycin biosynthesis protein CIII-like C-terminal" evidence="2">
    <location>
        <begin position="328"/>
        <end position="430"/>
    </location>
</feature>
<keyword evidence="4" id="KW-1185">Reference proteome</keyword>
<dbReference type="PANTHER" id="PTHR48050:SF13">
    <property type="entry name" value="STEROL 3-BETA-GLUCOSYLTRANSFERASE UGT80A2"/>
    <property type="match status" value="1"/>
</dbReference>
<evidence type="ECO:0000313" key="4">
    <source>
        <dbReference type="Proteomes" id="UP000258309"/>
    </source>
</evidence>
<dbReference type="EMBL" id="NCSJ02000142">
    <property type="protein sequence ID" value="RFU29035.1"/>
    <property type="molecule type" value="Genomic_DNA"/>
</dbReference>
<organism evidence="3 4">
    <name type="scientific">Scytalidium lignicola</name>
    <name type="common">Hyphomycete</name>
    <dbReference type="NCBI Taxonomy" id="5539"/>
    <lineage>
        <taxon>Eukaryota</taxon>
        <taxon>Fungi</taxon>
        <taxon>Dikarya</taxon>
        <taxon>Ascomycota</taxon>
        <taxon>Pezizomycotina</taxon>
        <taxon>Leotiomycetes</taxon>
        <taxon>Leotiomycetes incertae sedis</taxon>
        <taxon>Scytalidium</taxon>
    </lineage>
</organism>
<evidence type="ECO:0000256" key="1">
    <source>
        <dbReference type="ARBA" id="ARBA00022679"/>
    </source>
</evidence>
<sequence>MASTKPILLVGCTPVIGHLSPILNIVRNLVGRGYEVHFVMATDFRKEVEDTGAIFHPFAGFCNFTLDGVSIEKRFPERKEIPAGPVRMAFDIGLLMMNPLPSQFWSLQLALDQITKKNPGRDIIGLTEGAFYGSVPSMLEAAGIRPKAWVGIGVIPMLLSSCDHPPFGPGLPPDSSPEGRERNKAMTKEVQWGILGEQNKKFHEILSMLKAKEITDPITDSIYKHSDRFLQMCIPSVEYPRSDAPSTIRFAGGIPKSPFGSAPNFSWWDKVTQNPSGRRIIFASQGTAAINYNDLLVPAIKAFKNRDDVMLIVALGIRGAVLPNTENAIPGTNTFVEEFIPYDQILPYCDVFVTNGGYGGFQHAIKNGVPLVMGGTTEDKPEVNARAEWAGVSINLKTDNPSVEQIEKAVDEILQNSKYKQRMGELKTEFESYDGIGIIEETILELAAK</sequence>
<proteinExistence type="predicted"/>
<feature type="non-terminal residue" evidence="3">
    <location>
        <position position="449"/>
    </location>
</feature>
<dbReference type="GO" id="GO:0016758">
    <property type="term" value="F:hexosyltransferase activity"/>
    <property type="evidence" value="ECO:0007669"/>
    <property type="project" value="UniProtKB-ARBA"/>
</dbReference>
<keyword evidence="1" id="KW-0808">Transferase</keyword>
<reference evidence="3 4" key="1">
    <citation type="submission" date="2018-05" db="EMBL/GenBank/DDBJ databases">
        <title>Draft genome sequence of Scytalidium lignicola DSM 105466, a ubiquitous saprotrophic fungus.</title>
        <authorList>
            <person name="Buettner E."/>
            <person name="Gebauer A.M."/>
            <person name="Hofrichter M."/>
            <person name="Liers C."/>
            <person name="Kellner H."/>
        </authorList>
    </citation>
    <scope>NUCLEOTIDE SEQUENCE [LARGE SCALE GENOMIC DNA]</scope>
    <source>
        <strain evidence="3 4">DSM 105466</strain>
    </source>
</reference>
<dbReference type="STRING" id="5539.A0A3E2H6J0"/>
<dbReference type="Pfam" id="PF06722">
    <property type="entry name" value="EryCIII-like_C"/>
    <property type="match status" value="1"/>
</dbReference>
<dbReference type="PANTHER" id="PTHR48050">
    <property type="entry name" value="STEROL 3-BETA-GLUCOSYLTRANSFERASE"/>
    <property type="match status" value="1"/>
</dbReference>
<comment type="caution">
    <text evidence="3">The sequence shown here is derived from an EMBL/GenBank/DDBJ whole genome shotgun (WGS) entry which is preliminary data.</text>
</comment>
<dbReference type="InterPro" id="IPR010610">
    <property type="entry name" value="EryCIII-like_C"/>
</dbReference>
<dbReference type="GO" id="GO:0008194">
    <property type="term" value="F:UDP-glycosyltransferase activity"/>
    <property type="evidence" value="ECO:0007669"/>
    <property type="project" value="InterPro"/>
</dbReference>
<dbReference type="InterPro" id="IPR002213">
    <property type="entry name" value="UDP_glucos_trans"/>
</dbReference>
<dbReference type="OrthoDB" id="5835829at2759"/>